<dbReference type="SUPFAM" id="SSF55811">
    <property type="entry name" value="Nudix"/>
    <property type="match status" value="1"/>
</dbReference>
<dbReference type="EMBL" id="NOJY02000018">
    <property type="protein sequence ID" value="RDY26903.1"/>
    <property type="molecule type" value="Genomic_DNA"/>
</dbReference>
<dbReference type="OrthoDB" id="9804442at2"/>
<dbReference type="InterPro" id="IPR059176">
    <property type="entry name" value="UDP-X_N"/>
</dbReference>
<name>A0A371J2I5_9FIRM</name>
<gene>
    <name evidence="3" type="ORF">CHL78_011235</name>
</gene>
<evidence type="ECO:0000313" key="4">
    <source>
        <dbReference type="Proteomes" id="UP000215694"/>
    </source>
</evidence>
<dbReference type="Pfam" id="PF00293">
    <property type="entry name" value="NUDIX"/>
    <property type="match status" value="1"/>
</dbReference>
<dbReference type="InterPro" id="IPR015797">
    <property type="entry name" value="NUDIX_hydrolase-like_dom_sf"/>
</dbReference>
<dbReference type="Pfam" id="PF12535">
    <property type="entry name" value="Nudix_N"/>
    <property type="match status" value="1"/>
</dbReference>
<dbReference type="Gene3D" id="6.10.250.1120">
    <property type="match status" value="1"/>
</dbReference>
<dbReference type="Proteomes" id="UP000215694">
    <property type="component" value="Unassembled WGS sequence"/>
</dbReference>
<keyword evidence="4" id="KW-1185">Reference proteome</keyword>
<accession>A0A371J2I5</accession>
<sequence>MHQKWLKWVTEIQSIVQAGLTYSKDKYDIERFEQLKNLSAQIISEYTEVEIEKVKDLLNNDYGYLTPKVDIRGAVIKNQKILLVKESIDGCWSMPGGWADINLSVSENIIKEAKEEAGANVIPKKIIAIQDRNRHNKPVSLQSIYKIFVLCDLVDIKFECNTETEESKFFDINGLPKLSIERNTKEQIEMCFDAFNKKSFETIFD</sequence>
<dbReference type="AlphaFoldDB" id="A0A371J2I5"/>
<comment type="similarity">
    <text evidence="1">Belongs to the Nudix hydrolase family.</text>
</comment>
<evidence type="ECO:0000313" key="3">
    <source>
        <dbReference type="EMBL" id="RDY26903.1"/>
    </source>
</evidence>
<reference evidence="3 4" key="1">
    <citation type="journal article" date="2017" name="Genome Announc.">
        <title>Draft Genome Sequence of Romboutsia weinsteinii sp. nov. Strain CCRI-19649(T) Isolated from Surface Water.</title>
        <authorList>
            <person name="Maheux A.F."/>
            <person name="Boudreau D.K."/>
            <person name="Berube E."/>
            <person name="Boissinot M."/>
            <person name="Cantin P."/>
            <person name="Raymond F."/>
            <person name="Corbeil J."/>
            <person name="Omar R.F."/>
            <person name="Bergeron M.G."/>
        </authorList>
    </citation>
    <scope>NUCLEOTIDE SEQUENCE [LARGE SCALE GENOMIC DNA]</scope>
    <source>
        <strain evidence="3 4">CCRI-19649</strain>
    </source>
</reference>
<dbReference type="Gene3D" id="3.90.79.10">
    <property type="entry name" value="Nucleoside Triphosphate Pyrophosphohydrolase"/>
    <property type="match status" value="1"/>
</dbReference>
<dbReference type="PROSITE" id="PS51462">
    <property type="entry name" value="NUDIX"/>
    <property type="match status" value="1"/>
</dbReference>
<dbReference type="RefSeq" id="WP_094368017.1">
    <property type="nucleotide sequence ID" value="NZ_NOJY02000018.1"/>
</dbReference>
<comment type="caution">
    <text evidence="3">The sequence shown here is derived from an EMBL/GenBank/DDBJ whole genome shotgun (WGS) entry which is preliminary data.</text>
</comment>
<dbReference type="CDD" id="cd18889">
    <property type="entry name" value="NUDIX_ADPRase"/>
    <property type="match status" value="1"/>
</dbReference>
<evidence type="ECO:0000259" key="2">
    <source>
        <dbReference type="PROSITE" id="PS51462"/>
    </source>
</evidence>
<protein>
    <submittedName>
        <fullName evidence="3">NUDIX domain-containing protein</fullName>
    </submittedName>
</protein>
<dbReference type="PANTHER" id="PTHR43736:SF1">
    <property type="entry name" value="DIHYDRONEOPTERIN TRIPHOSPHATE DIPHOSPHATASE"/>
    <property type="match status" value="1"/>
</dbReference>
<proteinExistence type="inferred from homology"/>
<organism evidence="3 4">
    <name type="scientific">Romboutsia weinsteinii</name>
    <dbReference type="NCBI Taxonomy" id="2020949"/>
    <lineage>
        <taxon>Bacteria</taxon>
        <taxon>Bacillati</taxon>
        <taxon>Bacillota</taxon>
        <taxon>Clostridia</taxon>
        <taxon>Peptostreptococcales</taxon>
        <taxon>Peptostreptococcaceae</taxon>
        <taxon>Romboutsia</taxon>
    </lineage>
</organism>
<feature type="domain" description="Nudix hydrolase" evidence="2">
    <location>
        <begin position="66"/>
        <end position="192"/>
    </location>
</feature>
<dbReference type="PANTHER" id="PTHR43736">
    <property type="entry name" value="ADP-RIBOSE PYROPHOSPHATASE"/>
    <property type="match status" value="1"/>
</dbReference>
<dbReference type="InterPro" id="IPR000086">
    <property type="entry name" value="NUDIX_hydrolase_dom"/>
</dbReference>
<evidence type="ECO:0000256" key="1">
    <source>
        <dbReference type="ARBA" id="ARBA00005582"/>
    </source>
</evidence>